<dbReference type="EMBL" id="PQVH01000005">
    <property type="protein sequence ID" value="TFW72515.1"/>
    <property type="molecule type" value="Genomic_DNA"/>
</dbReference>
<protein>
    <submittedName>
        <fullName evidence="1">DUF2703 domain-containing protein</fullName>
    </submittedName>
</protein>
<dbReference type="RefSeq" id="WP_019898838.1">
    <property type="nucleotide sequence ID" value="NZ_PQVH01000005.1"/>
</dbReference>
<dbReference type="Pfam" id="PF10865">
    <property type="entry name" value="DUF2703"/>
    <property type="match status" value="1"/>
</dbReference>
<dbReference type="OrthoDB" id="9809963at2"/>
<name>A0A4Y9VTS2_9PROT</name>
<organism evidence="1 2">
    <name type="scientific">Methylotenera oryzisoli</name>
    <dbReference type="NCBI Taxonomy" id="2080758"/>
    <lineage>
        <taxon>Bacteria</taxon>
        <taxon>Pseudomonadati</taxon>
        <taxon>Pseudomonadota</taxon>
        <taxon>Betaproteobacteria</taxon>
        <taxon>Nitrosomonadales</taxon>
        <taxon>Methylophilaceae</taxon>
        <taxon>Methylotenera</taxon>
    </lineage>
</organism>
<keyword evidence="2" id="KW-1185">Reference proteome</keyword>
<proteinExistence type="predicted"/>
<gene>
    <name evidence="1" type="ORF">C3Y98_02600</name>
</gene>
<reference evidence="1 2" key="1">
    <citation type="submission" date="2018-02" db="EMBL/GenBank/DDBJ databases">
        <title>A novel lanthanide dependent methylotroph, Methylotenera sp. La3113.</title>
        <authorList>
            <person name="Lv H."/>
            <person name="Tani A."/>
        </authorList>
    </citation>
    <scope>NUCLEOTIDE SEQUENCE [LARGE SCALE GENOMIC DNA]</scope>
    <source>
        <strain evidence="1 2">La3113</strain>
    </source>
</reference>
<dbReference type="InterPro" id="IPR021219">
    <property type="entry name" value="DUF2703"/>
</dbReference>
<comment type="caution">
    <text evidence="1">The sequence shown here is derived from an EMBL/GenBank/DDBJ whole genome shotgun (WGS) entry which is preliminary data.</text>
</comment>
<evidence type="ECO:0000313" key="1">
    <source>
        <dbReference type="EMBL" id="TFW72515.1"/>
    </source>
</evidence>
<sequence length="137" mass="15148">MKSLPIIWQRLVSSKGRTCDRCNATNLEMQQAISKLQEALRPLGIEPTLETREIDEESFKANPSESNRIWIAGRPMEEWLGARVGSSRCCSVCGESECRTIEVEGTAFEAIPEKLFLKAALVASAELLDPTPDAPAR</sequence>
<dbReference type="AlphaFoldDB" id="A0A4Y9VTS2"/>
<accession>A0A4Y9VTS2</accession>
<dbReference type="Proteomes" id="UP000297706">
    <property type="component" value="Unassembled WGS sequence"/>
</dbReference>
<evidence type="ECO:0000313" key="2">
    <source>
        <dbReference type="Proteomes" id="UP000297706"/>
    </source>
</evidence>